<reference evidence="1" key="1">
    <citation type="submission" date="2014-11" db="EMBL/GenBank/DDBJ databases">
        <authorList>
            <person name="Amaro Gonzalez C."/>
        </authorList>
    </citation>
    <scope>NUCLEOTIDE SEQUENCE</scope>
</reference>
<protein>
    <submittedName>
        <fullName evidence="1">Uncharacterized protein</fullName>
    </submittedName>
</protein>
<organism evidence="1">
    <name type="scientific">Anguilla anguilla</name>
    <name type="common">European freshwater eel</name>
    <name type="synonym">Muraena anguilla</name>
    <dbReference type="NCBI Taxonomy" id="7936"/>
    <lineage>
        <taxon>Eukaryota</taxon>
        <taxon>Metazoa</taxon>
        <taxon>Chordata</taxon>
        <taxon>Craniata</taxon>
        <taxon>Vertebrata</taxon>
        <taxon>Euteleostomi</taxon>
        <taxon>Actinopterygii</taxon>
        <taxon>Neopterygii</taxon>
        <taxon>Teleostei</taxon>
        <taxon>Anguilliformes</taxon>
        <taxon>Anguillidae</taxon>
        <taxon>Anguilla</taxon>
    </lineage>
</organism>
<proteinExistence type="predicted"/>
<dbReference type="EMBL" id="GBXM01077494">
    <property type="protein sequence ID" value="JAH31083.1"/>
    <property type="molecule type" value="Transcribed_RNA"/>
</dbReference>
<reference evidence="1" key="2">
    <citation type="journal article" date="2015" name="Fish Shellfish Immunol.">
        <title>Early steps in the European eel (Anguilla anguilla)-Vibrio vulnificus interaction in the gills: Role of the RtxA13 toxin.</title>
        <authorList>
            <person name="Callol A."/>
            <person name="Pajuelo D."/>
            <person name="Ebbesson L."/>
            <person name="Teles M."/>
            <person name="MacKenzie S."/>
            <person name="Amaro C."/>
        </authorList>
    </citation>
    <scope>NUCLEOTIDE SEQUENCE</scope>
</reference>
<name>A0A0E9RRZ5_ANGAN</name>
<dbReference type="AlphaFoldDB" id="A0A0E9RRZ5"/>
<evidence type="ECO:0000313" key="1">
    <source>
        <dbReference type="EMBL" id="JAH31083.1"/>
    </source>
</evidence>
<accession>A0A0E9RRZ5</accession>
<sequence>MNMMNSPVVSRRGPSLALMAVRLALACCVI</sequence>